<evidence type="ECO:0000259" key="9">
    <source>
        <dbReference type="Pfam" id="PF04413"/>
    </source>
</evidence>
<reference evidence="10 11" key="1">
    <citation type="submission" date="2016-11" db="EMBL/GenBank/DDBJ databases">
        <authorList>
            <person name="Jaros S."/>
            <person name="Januszkiewicz K."/>
            <person name="Wedrychowicz H."/>
        </authorList>
    </citation>
    <scope>NUCLEOTIDE SEQUENCE [LARGE SCALE GENOMIC DNA]</scope>
    <source>
        <strain evidence="10 11">DSM 25661</strain>
    </source>
</reference>
<dbReference type="InterPro" id="IPR007507">
    <property type="entry name" value="Glycos_transf_N"/>
</dbReference>
<dbReference type="RefSeq" id="WP_159432033.1">
    <property type="nucleotide sequence ID" value="NZ_FQTW01000008.1"/>
</dbReference>
<evidence type="ECO:0000256" key="4">
    <source>
        <dbReference type="ARBA" id="ARBA00022679"/>
    </source>
</evidence>
<feature type="domain" description="3-deoxy-D-manno-octulosonic-acid transferase N-terminal" evidence="9">
    <location>
        <begin position="20"/>
        <end position="179"/>
    </location>
</feature>
<evidence type="ECO:0000313" key="11">
    <source>
        <dbReference type="Proteomes" id="UP000184462"/>
    </source>
</evidence>
<dbReference type="GO" id="GO:0009245">
    <property type="term" value="P:lipid A biosynthetic process"/>
    <property type="evidence" value="ECO:0007669"/>
    <property type="project" value="TreeGrafter"/>
</dbReference>
<evidence type="ECO:0000256" key="1">
    <source>
        <dbReference type="ARBA" id="ARBA00004713"/>
    </source>
</evidence>
<dbReference type="SUPFAM" id="SSF53756">
    <property type="entry name" value="UDP-Glycosyltransferase/glycogen phosphorylase"/>
    <property type="match status" value="1"/>
</dbReference>
<dbReference type="EC" id="2.4.99.12" evidence="2 8"/>
<sequence>MAKFYDGRRDLFKKLEVKSRSLKNPVWIHAASLGEYEQAVPIIDYLNKKQQDVVVSFFSPSGFDIKKDDKKLAAVTYLPIDTSQNMKEFVEILNPKLALIIKYEVWPNMLQALQKKNIPKVLVSATFSKHQLYFKWYGSLFLKALQKFDAVFVQNEDSFRLAQELQLKDIHISGDTRYDRVFNQLHQDNSIEGISEFIGDQLCLVCGSTWPEDENFIINYINQTHQQLKVIIAPHKVNTEHIEAIENSLKVDYIKWSDGIHTTNLNQAKVVIIDCIGLLTKLYSYANIAYVGGAVGTTGLHNILEPSTFGVPVLFGENHQKFPEAKALLNAGGAFEIKHQTDFNNNLDALISNREKRLEIGKKASQFVEKQTGATTLICNYIEEQLKQ</sequence>
<keyword evidence="8" id="KW-0448">Lipopolysaccharide biosynthesis</keyword>
<comment type="pathway">
    <text evidence="1 8">Bacterial outer membrane biogenesis; LPS core biosynthesis.</text>
</comment>
<organism evidence="10 11">
    <name type="scientific">Psychroflexus salarius</name>
    <dbReference type="NCBI Taxonomy" id="1155689"/>
    <lineage>
        <taxon>Bacteria</taxon>
        <taxon>Pseudomonadati</taxon>
        <taxon>Bacteroidota</taxon>
        <taxon>Flavobacteriia</taxon>
        <taxon>Flavobacteriales</taxon>
        <taxon>Flavobacteriaceae</taxon>
        <taxon>Psychroflexus</taxon>
    </lineage>
</organism>
<dbReference type="Pfam" id="PF04413">
    <property type="entry name" value="Glycos_transf_N"/>
    <property type="match status" value="1"/>
</dbReference>
<comment type="subcellular location">
    <subcellularLocation>
        <location evidence="8">Cell membrane</location>
    </subcellularLocation>
</comment>
<evidence type="ECO:0000256" key="2">
    <source>
        <dbReference type="ARBA" id="ARBA00012621"/>
    </source>
</evidence>
<feature type="active site" description="Proton acceptor" evidence="7">
    <location>
        <position position="35"/>
    </location>
</feature>
<keyword evidence="4 8" id="KW-0808">Transferase</keyword>
<dbReference type="UniPathway" id="UPA00958"/>
<dbReference type="Proteomes" id="UP000184462">
    <property type="component" value="Unassembled WGS sequence"/>
</dbReference>
<comment type="function">
    <text evidence="8">Involved in lipopolysaccharide (LPS) biosynthesis. Catalyzes the transfer of 3-deoxy-D-manno-octulosonate (Kdo) residue(s) from CMP-Kdo to lipid IV(A), the tetraacyldisaccharide-1,4'-bisphosphate precursor of lipid A.</text>
</comment>
<dbReference type="EMBL" id="FQTW01000008">
    <property type="protein sequence ID" value="SHE90983.1"/>
    <property type="molecule type" value="Genomic_DNA"/>
</dbReference>
<evidence type="ECO:0000256" key="8">
    <source>
        <dbReference type="RuleBase" id="RU365103"/>
    </source>
</evidence>
<gene>
    <name evidence="10" type="ORF">SAMN05444278_10867</name>
</gene>
<dbReference type="GO" id="GO:0005886">
    <property type="term" value="C:plasma membrane"/>
    <property type="evidence" value="ECO:0007669"/>
    <property type="project" value="UniProtKB-SubCell"/>
</dbReference>
<keyword evidence="8" id="KW-1003">Cell membrane</keyword>
<dbReference type="InterPro" id="IPR039901">
    <property type="entry name" value="Kdotransferase"/>
</dbReference>
<comment type="catalytic activity">
    <reaction evidence="6 8">
        <text>lipid IVA (E. coli) + CMP-3-deoxy-beta-D-manno-octulosonate = alpha-Kdo-(2-&gt;6)-lipid IVA (E. coli) + CMP + H(+)</text>
        <dbReference type="Rhea" id="RHEA:28066"/>
        <dbReference type="ChEBI" id="CHEBI:15378"/>
        <dbReference type="ChEBI" id="CHEBI:58603"/>
        <dbReference type="ChEBI" id="CHEBI:60364"/>
        <dbReference type="ChEBI" id="CHEBI:60377"/>
        <dbReference type="ChEBI" id="CHEBI:85987"/>
        <dbReference type="EC" id="2.4.99.12"/>
    </reaction>
</comment>
<dbReference type="Gene3D" id="3.40.50.11720">
    <property type="entry name" value="3-Deoxy-D-manno-octulosonic-acid transferase, N-terminal domain"/>
    <property type="match status" value="1"/>
</dbReference>
<protein>
    <recommendedName>
        <fullName evidence="3 8">3-deoxy-D-manno-octulosonic acid transferase</fullName>
        <shortName evidence="8">Kdo transferase</shortName>
        <ecNumber evidence="2 8">2.4.99.12</ecNumber>
    </recommendedName>
    <alternativeName>
        <fullName evidence="5 8">Lipid IV(A) 3-deoxy-D-manno-octulosonic acid transferase</fullName>
    </alternativeName>
</protein>
<dbReference type="InterPro" id="IPR038107">
    <property type="entry name" value="Glycos_transf_N_sf"/>
</dbReference>
<evidence type="ECO:0000256" key="7">
    <source>
        <dbReference type="PIRSR" id="PIRSR639901-1"/>
    </source>
</evidence>
<dbReference type="PANTHER" id="PTHR42755:SF1">
    <property type="entry name" value="3-DEOXY-D-MANNO-OCTULOSONIC ACID TRANSFERASE, MITOCHONDRIAL-RELATED"/>
    <property type="match status" value="1"/>
</dbReference>
<evidence type="ECO:0000256" key="3">
    <source>
        <dbReference type="ARBA" id="ARBA00019077"/>
    </source>
</evidence>
<evidence type="ECO:0000256" key="5">
    <source>
        <dbReference type="ARBA" id="ARBA00031445"/>
    </source>
</evidence>
<evidence type="ECO:0000313" key="10">
    <source>
        <dbReference type="EMBL" id="SHE90983.1"/>
    </source>
</evidence>
<evidence type="ECO:0000256" key="6">
    <source>
        <dbReference type="ARBA" id="ARBA00049183"/>
    </source>
</evidence>
<dbReference type="PANTHER" id="PTHR42755">
    <property type="entry name" value="3-DEOXY-MANNO-OCTULOSONATE CYTIDYLYLTRANSFERASE"/>
    <property type="match status" value="1"/>
</dbReference>
<dbReference type="GO" id="GO:0043842">
    <property type="term" value="F:Kdo transferase activity"/>
    <property type="evidence" value="ECO:0007669"/>
    <property type="project" value="UniProtKB-EC"/>
</dbReference>
<dbReference type="GO" id="GO:0009244">
    <property type="term" value="P:lipopolysaccharide core region biosynthetic process"/>
    <property type="evidence" value="ECO:0007669"/>
    <property type="project" value="UniProtKB-UniRule"/>
</dbReference>
<name>A0A1M4XC11_9FLAO</name>
<dbReference type="AlphaFoldDB" id="A0A1M4XC11"/>
<comment type="similarity">
    <text evidence="8">Belongs to the glycosyltransferase group 1 family.</text>
</comment>
<keyword evidence="11" id="KW-1185">Reference proteome</keyword>
<accession>A0A1M4XC11</accession>
<keyword evidence="8" id="KW-0472">Membrane</keyword>
<dbReference type="Gene3D" id="3.40.50.2000">
    <property type="entry name" value="Glycogen Phosphorylase B"/>
    <property type="match status" value="1"/>
</dbReference>
<proteinExistence type="inferred from homology"/>
<dbReference type="OrthoDB" id="9789797at2"/>
<dbReference type="STRING" id="1155689.SAMN05444278_10867"/>